<reference evidence="18" key="1">
    <citation type="journal article" date="2023" name="Mol. Biol. Evol.">
        <title>Third-Generation Sequencing Reveals the Adaptive Role of the Epigenome in Three Deep-Sea Polychaetes.</title>
        <authorList>
            <person name="Perez M."/>
            <person name="Aroh O."/>
            <person name="Sun Y."/>
            <person name="Lan Y."/>
            <person name="Juniper S.K."/>
            <person name="Young C.R."/>
            <person name="Angers B."/>
            <person name="Qian P.Y."/>
        </authorList>
    </citation>
    <scope>NUCLEOTIDE SEQUENCE</scope>
    <source>
        <strain evidence="18">R07B-5</strain>
    </source>
</reference>
<keyword evidence="8" id="KW-0256">Endoplasmic reticulum</keyword>
<keyword evidence="4" id="KW-0645">Protease</keyword>
<dbReference type="Gene3D" id="3.40.630.10">
    <property type="entry name" value="Zn peptidases"/>
    <property type="match status" value="1"/>
</dbReference>
<feature type="transmembrane region" description="Helical" evidence="14">
    <location>
        <begin position="433"/>
        <end position="455"/>
    </location>
</feature>
<comment type="similarity">
    <text evidence="3">Belongs to the peptidase M28 family.</text>
</comment>
<name>A0AAD9NQR9_RIDPI</name>
<dbReference type="FunFam" id="3.40.630.10:FF:000008">
    <property type="entry name" value="Endoplasmic reticulum metallopeptidase 1"/>
    <property type="match status" value="1"/>
</dbReference>
<dbReference type="InterPro" id="IPR053973">
    <property type="entry name" value="ERMP1-like_C"/>
</dbReference>
<dbReference type="CDD" id="cd03875">
    <property type="entry name" value="M28_Fxna_like"/>
    <property type="match status" value="1"/>
</dbReference>
<evidence type="ECO:0000259" key="15">
    <source>
        <dbReference type="Pfam" id="PF04389"/>
    </source>
</evidence>
<dbReference type="SUPFAM" id="SSF53187">
    <property type="entry name" value="Zn-dependent exopeptidases"/>
    <property type="match status" value="1"/>
</dbReference>
<feature type="domain" description="Endoplasmic reticulum metallopeptidase 1/1-A TM" evidence="17">
    <location>
        <begin position="428"/>
        <end position="651"/>
    </location>
</feature>
<dbReference type="Pfam" id="PF04389">
    <property type="entry name" value="Peptidase_M28"/>
    <property type="match status" value="1"/>
</dbReference>
<evidence type="ECO:0000256" key="3">
    <source>
        <dbReference type="ARBA" id="ARBA00010918"/>
    </source>
</evidence>
<feature type="transmembrane region" description="Helical" evidence="14">
    <location>
        <begin position="636"/>
        <end position="658"/>
    </location>
</feature>
<dbReference type="Proteomes" id="UP001209878">
    <property type="component" value="Unassembled WGS sequence"/>
</dbReference>
<feature type="transmembrane region" description="Helical" evidence="14">
    <location>
        <begin position="606"/>
        <end position="629"/>
    </location>
</feature>
<keyword evidence="13" id="KW-0325">Glycoprotein</keyword>
<evidence type="ECO:0000259" key="17">
    <source>
        <dbReference type="Pfam" id="PF22249"/>
    </source>
</evidence>
<dbReference type="PANTHER" id="PTHR12147">
    <property type="entry name" value="METALLOPEPTIDASE M28 FAMILY MEMBER"/>
    <property type="match status" value="1"/>
</dbReference>
<evidence type="ECO:0000256" key="4">
    <source>
        <dbReference type="ARBA" id="ARBA00022670"/>
    </source>
</evidence>
<evidence type="ECO:0000256" key="14">
    <source>
        <dbReference type="SAM" id="Phobius"/>
    </source>
</evidence>
<sequence length="893" mass="99899">MQINVMEATVRQRSKPNLKHDTSTKVGLQHISIQPAGSVKLLREPIWLLIFAFLATILLFIHSRNSVYPEPKTVAGSVPGEFIEERGRAHLDFLTSLGDRPVGSHANEVDAVKYILDQLNSIKENANAVHQIQIDVQQVSGNFTLDDFLGQFTSVYENLNNIILKLSPAGGAEGSLLVNSHYDSIVDSPGASDDAVSCALMLEVLRVISQQSTPLKHNVIFIFNGAEENILQASHGFITQHPWRKDVKAFVNLEAAGAGGRELLFQAGPEHPWMIQIYAKHVPHPFASVMGQEVFESGIIPSDTDFRIYRDYGNIPGLDIAYISNGYVYHTASDTPDVIPPGCIQRGGENLLAVVKAMADSPYLTNPDEFRHGRLIFFDFVGLFMVVYSARLGSILNFIAAFATFFRVVSKIFQRRRGKGTHMFGVTYLKHLLLAIGVVMTSWVLATMLPVIIGYSLPLLGRPMSWFSHTWVLLGLYVCPAMAVLLSCHCCVNFFIYSKELDLWAIEEVYFDAVQCIFASLLAYCTHLQISSSVLLLVLVASPFLIRNRLLHLLKANSSNQQVLFMLLHLLGTLLPSLLTLYIIHALFITFVPLMGRAGTDNLPDVFIAVLVAFSVILATSYHVSLVYISRSIVYIIRGLCVVFFVCLFLVVFTPIGFPFSDKSGQRHIILHVDRTFHAMGGAVTKQETVLWHLVMDPYAMTPVKKEMAVMKRVAVADCQGPYCGWPYYFPLITMLSETYRLPAAPITVASKAELNIISRTALSPSRERIRFTIEGPTHMTINVAVKRGVVLHKWSLGDGYPMPTLMPDSVKEANYFIYYSYAKKPANLVEFWFDMEVADVVDRSEGIMELALSGHYFNHKPRLSPDLKNHISQFPNWTVTMGWMASYESWTI</sequence>
<evidence type="ECO:0000256" key="6">
    <source>
        <dbReference type="ARBA" id="ARBA00022723"/>
    </source>
</evidence>
<evidence type="ECO:0000313" key="19">
    <source>
        <dbReference type="Proteomes" id="UP001209878"/>
    </source>
</evidence>
<keyword evidence="7" id="KW-0378">Hydrolase</keyword>
<dbReference type="GO" id="GO:0008235">
    <property type="term" value="F:metalloexopeptidase activity"/>
    <property type="evidence" value="ECO:0007669"/>
    <property type="project" value="InterPro"/>
</dbReference>
<dbReference type="InterPro" id="IPR045175">
    <property type="entry name" value="M28_fam"/>
</dbReference>
<organism evidence="18 19">
    <name type="scientific">Ridgeia piscesae</name>
    <name type="common">Tubeworm</name>
    <dbReference type="NCBI Taxonomy" id="27915"/>
    <lineage>
        <taxon>Eukaryota</taxon>
        <taxon>Metazoa</taxon>
        <taxon>Spiralia</taxon>
        <taxon>Lophotrochozoa</taxon>
        <taxon>Annelida</taxon>
        <taxon>Polychaeta</taxon>
        <taxon>Sedentaria</taxon>
        <taxon>Canalipalpata</taxon>
        <taxon>Sabellida</taxon>
        <taxon>Siboglinidae</taxon>
        <taxon>Ridgeia</taxon>
    </lineage>
</organism>
<proteinExistence type="inferred from homology"/>
<evidence type="ECO:0000256" key="12">
    <source>
        <dbReference type="ARBA" id="ARBA00023136"/>
    </source>
</evidence>
<feature type="transmembrane region" description="Helical" evidence="14">
    <location>
        <begin position="45"/>
        <end position="62"/>
    </location>
</feature>
<dbReference type="PANTHER" id="PTHR12147:SF22">
    <property type="entry name" value="ENDOPLASMIC RETICULUM METALLOPEPTIDASE 1"/>
    <property type="match status" value="1"/>
</dbReference>
<dbReference type="GO" id="GO:0005789">
    <property type="term" value="C:endoplasmic reticulum membrane"/>
    <property type="evidence" value="ECO:0007669"/>
    <property type="project" value="UniProtKB-SubCell"/>
</dbReference>
<comment type="cofactor">
    <cofactor evidence="1">
        <name>Zn(2+)</name>
        <dbReference type="ChEBI" id="CHEBI:29105"/>
    </cofactor>
</comment>
<evidence type="ECO:0000256" key="2">
    <source>
        <dbReference type="ARBA" id="ARBA00004477"/>
    </source>
</evidence>
<keyword evidence="11" id="KW-0482">Metalloprotease</keyword>
<keyword evidence="5 14" id="KW-0812">Transmembrane</keyword>
<dbReference type="AlphaFoldDB" id="A0AAD9NQR9"/>
<feature type="transmembrane region" description="Helical" evidence="14">
    <location>
        <begin position="509"/>
        <end position="524"/>
    </location>
</feature>
<evidence type="ECO:0000313" key="18">
    <source>
        <dbReference type="EMBL" id="KAK2178945.1"/>
    </source>
</evidence>
<comment type="caution">
    <text evidence="18">The sequence shown here is derived from an EMBL/GenBank/DDBJ whole genome shotgun (WGS) entry which is preliminary data.</text>
</comment>
<dbReference type="Pfam" id="PF22249">
    <property type="entry name" value="ERMP1-TM"/>
    <property type="match status" value="1"/>
</dbReference>
<accession>A0AAD9NQR9</accession>
<evidence type="ECO:0000256" key="7">
    <source>
        <dbReference type="ARBA" id="ARBA00022801"/>
    </source>
</evidence>
<dbReference type="Pfam" id="PF22248">
    <property type="entry name" value="ERMP1_C"/>
    <property type="match status" value="1"/>
</dbReference>
<evidence type="ECO:0000256" key="13">
    <source>
        <dbReference type="ARBA" id="ARBA00023180"/>
    </source>
</evidence>
<dbReference type="InterPro" id="IPR007484">
    <property type="entry name" value="Peptidase_M28"/>
</dbReference>
<feature type="transmembrane region" description="Helical" evidence="14">
    <location>
        <begin position="530"/>
        <end position="546"/>
    </location>
</feature>
<evidence type="ECO:0008006" key="20">
    <source>
        <dbReference type="Google" id="ProtNLM"/>
    </source>
</evidence>
<evidence type="ECO:0000256" key="10">
    <source>
        <dbReference type="ARBA" id="ARBA00022989"/>
    </source>
</evidence>
<keyword evidence="12 14" id="KW-0472">Membrane</keyword>
<evidence type="ECO:0000256" key="8">
    <source>
        <dbReference type="ARBA" id="ARBA00022824"/>
    </source>
</evidence>
<dbReference type="InterPro" id="IPR053974">
    <property type="entry name" value="ERMP1_1-A_TM"/>
</dbReference>
<protein>
    <recommendedName>
        <fullName evidence="20">Endoplasmic reticulum metallopeptidase 1</fullName>
    </recommendedName>
</protein>
<feature type="transmembrane region" description="Helical" evidence="14">
    <location>
        <begin position="567"/>
        <end position="594"/>
    </location>
</feature>
<feature type="transmembrane region" description="Helical" evidence="14">
    <location>
        <begin position="395"/>
        <end position="413"/>
    </location>
</feature>
<evidence type="ECO:0000256" key="11">
    <source>
        <dbReference type="ARBA" id="ARBA00023049"/>
    </source>
</evidence>
<dbReference type="GO" id="GO:0046872">
    <property type="term" value="F:metal ion binding"/>
    <property type="evidence" value="ECO:0007669"/>
    <property type="project" value="UniProtKB-KW"/>
</dbReference>
<comment type="subcellular location">
    <subcellularLocation>
        <location evidence="2">Endoplasmic reticulum membrane</location>
        <topology evidence="2">Multi-pass membrane protein</topology>
    </subcellularLocation>
</comment>
<dbReference type="InterPro" id="IPR048024">
    <property type="entry name" value="Fxna-like_M28_dom"/>
</dbReference>
<gene>
    <name evidence="18" type="ORF">NP493_522g01035</name>
</gene>
<evidence type="ECO:0000259" key="16">
    <source>
        <dbReference type="Pfam" id="PF22248"/>
    </source>
</evidence>
<evidence type="ECO:0000256" key="5">
    <source>
        <dbReference type="ARBA" id="ARBA00022692"/>
    </source>
</evidence>
<feature type="domain" description="Peptidase M28" evidence="15">
    <location>
        <begin position="161"/>
        <end position="354"/>
    </location>
</feature>
<keyword evidence="9" id="KW-0862">Zinc</keyword>
<keyword evidence="6" id="KW-0479">Metal-binding</keyword>
<keyword evidence="19" id="KW-1185">Reference proteome</keyword>
<evidence type="ECO:0000256" key="9">
    <source>
        <dbReference type="ARBA" id="ARBA00022833"/>
    </source>
</evidence>
<evidence type="ECO:0000256" key="1">
    <source>
        <dbReference type="ARBA" id="ARBA00001947"/>
    </source>
</evidence>
<dbReference type="EMBL" id="JAODUO010000522">
    <property type="protein sequence ID" value="KAK2178945.1"/>
    <property type="molecule type" value="Genomic_DNA"/>
</dbReference>
<keyword evidence="10 14" id="KW-1133">Transmembrane helix</keyword>
<dbReference type="GO" id="GO:0006508">
    <property type="term" value="P:proteolysis"/>
    <property type="evidence" value="ECO:0007669"/>
    <property type="project" value="UniProtKB-KW"/>
</dbReference>
<feature type="transmembrane region" description="Helical" evidence="14">
    <location>
        <begin position="475"/>
        <end position="497"/>
    </location>
</feature>
<feature type="domain" description="Endoplasmic reticulum metallopeptidase 1-like C-terminal" evidence="16">
    <location>
        <begin position="666"/>
        <end position="891"/>
    </location>
</feature>